<comment type="similarity">
    <text evidence="2">Belongs to the cytochrome c oxidase subunit 2 family.</text>
</comment>
<dbReference type="InterPro" id="IPR002429">
    <property type="entry name" value="CcO_II-like_C"/>
</dbReference>
<evidence type="ECO:0000256" key="1">
    <source>
        <dbReference type="ARBA" id="ARBA00004141"/>
    </source>
</evidence>
<reference evidence="18 19" key="1">
    <citation type="submission" date="2015-09" db="EMBL/GenBank/DDBJ databases">
        <title>Complete genome sequence of Defluviimonas alba cai42t isolated from an oilfield in Xinjiang.</title>
        <authorList>
            <person name="Geng S."/>
            <person name="Pan X."/>
            <person name="Wu X."/>
        </authorList>
    </citation>
    <scope>NUCLEOTIDE SEQUENCE [LARGE SCALE GENOMIC DNA]</scope>
    <source>
        <strain evidence="19">cai42</strain>
    </source>
</reference>
<dbReference type="RefSeq" id="WP_066813030.1">
    <property type="nucleotide sequence ID" value="NZ_CP012661.1"/>
</dbReference>
<dbReference type="OrthoDB" id="9781261at2"/>
<name>A0A159Z4X4_9RHOB</name>
<dbReference type="SUPFAM" id="SSF49503">
    <property type="entry name" value="Cupredoxins"/>
    <property type="match status" value="1"/>
</dbReference>
<evidence type="ECO:0000256" key="13">
    <source>
        <dbReference type="ARBA" id="ARBA00024688"/>
    </source>
</evidence>
<keyword evidence="4" id="KW-0813">Transport</keyword>
<keyword evidence="10 16" id="KW-1133">Transmembrane helix</keyword>
<dbReference type="PANTHER" id="PTHR22888:SF9">
    <property type="entry name" value="CYTOCHROME C OXIDASE SUBUNIT 2"/>
    <property type="match status" value="1"/>
</dbReference>
<dbReference type="Pfam" id="PF00116">
    <property type="entry name" value="COX2"/>
    <property type="match status" value="1"/>
</dbReference>
<evidence type="ECO:0000256" key="4">
    <source>
        <dbReference type="ARBA" id="ARBA00022448"/>
    </source>
</evidence>
<evidence type="ECO:0000259" key="17">
    <source>
        <dbReference type="PROSITE" id="PS50857"/>
    </source>
</evidence>
<dbReference type="EMBL" id="CP012661">
    <property type="protein sequence ID" value="AMY69364.1"/>
    <property type="molecule type" value="Genomic_DNA"/>
</dbReference>
<dbReference type="InterPro" id="IPR036257">
    <property type="entry name" value="Cyt_c_oxidase_su2_TM_sf"/>
</dbReference>
<dbReference type="NCBIfam" id="TIGR02866">
    <property type="entry name" value="CoxB"/>
    <property type="match status" value="1"/>
</dbReference>
<evidence type="ECO:0000256" key="15">
    <source>
        <dbReference type="ARBA" id="ARBA00047816"/>
    </source>
</evidence>
<comment type="subcellular location">
    <subcellularLocation>
        <location evidence="1">Membrane</location>
        <topology evidence="1">Multi-pass membrane protein</topology>
    </subcellularLocation>
</comment>
<evidence type="ECO:0000256" key="16">
    <source>
        <dbReference type="SAM" id="Phobius"/>
    </source>
</evidence>
<dbReference type="GO" id="GO:0004129">
    <property type="term" value="F:cytochrome-c oxidase activity"/>
    <property type="evidence" value="ECO:0007669"/>
    <property type="project" value="UniProtKB-EC"/>
</dbReference>
<dbReference type="GO" id="GO:0005507">
    <property type="term" value="F:copper ion binding"/>
    <property type="evidence" value="ECO:0007669"/>
    <property type="project" value="InterPro"/>
</dbReference>
<dbReference type="Proteomes" id="UP000076128">
    <property type="component" value="Chromosome"/>
</dbReference>
<evidence type="ECO:0000256" key="14">
    <source>
        <dbReference type="ARBA" id="ARBA00031399"/>
    </source>
</evidence>
<dbReference type="GO" id="GO:0042773">
    <property type="term" value="P:ATP synthesis coupled electron transport"/>
    <property type="evidence" value="ECO:0007669"/>
    <property type="project" value="TreeGrafter"/>
</dbReference>
<accession>A0A159Z4X4</accession>
<dbReference type="STRING" id="1335048.AKL17_2118"/>
<keyword evidence="19" id="KW-1185">Reference proteome</keyword>
<evidence type="ECO:0000313" key="18">
    <source>
        <dbReference type="EMBL" id="AMY69364.1"/>
    </source>
</evidence>
<evidence type="ECO:0000256" key="12">
    <source>
        <dbReference type="ARBA" id="ARBA00023136"/>
    </source>
</evidence>
<comment type="catalytic activity">
    <reaction evidence="15">
        <text>4 Fe(II)-[cytochrome c] + O2 + 8 H(+)(in) = 4 Fe(III)-[cytochrome c] + 2 H2O + 4 H(+)(out)</text>
        <dbReference type="Rhea" id="RHEA:11436"/>
        <dbReference type="Rhea" id="RHEA-COMP:10350"/>
        <dbReference type="Rhea" id="RHEA-COMP:14399"/>
        <dbReference type="ChEBI" id="CHEBI:15377"/>
        <dbReference type="ChEBI" id="CHEBI:15378"/>
        <dbReference type="ChEBI" id="CHEBI:15379"/>
        <dbReference type="ChEBI" id="CHEBI:29033"/>
        <dbReference type="ChEBI" id="CHEBI:29034"/>
        <dbReference type="EC" id="7.1.1.9"/>
    </reaction>
</comment>
<dbReference type="EC" id="7.1.1.9" evidence="3"/>
<dbReference type="GO" id="GO:0016491">
    <property type="term" value="F:oxidoreductase activity"/>
    <property type="evidence" value="ECO:0007669"/>
    <property type="project" value="InterPro"/>
</dbReference>
<organism evidence="18 19">
    <name type="scientific">Frigidibacter mobilis</name>
    <dbReference type="NCBI Taxonomy" id="1335048"/>
    <lineage>
        <taxon>Bacteria</taxon>
        <taxon>Pseudomonadati</taxon>
        <taxon>Pseudomonadota</taxon>
        <taxon>Alphaproteobacteria</taxon>
        <taxon>Rhodobacterales</taxon>
        <taxon>Paracoccaceae</taxon>
        <taxon>Frigidibacter</taxon>
    </lineage>
</organism>
<feature type="domain" description="Cytochrome oxidase subunit II copper A binding" evidence="17">
    <location>
        <begin position="101"/>
        <end position="215"/>
    </location>
</feature>
<keyword evidence="11" id="KW-0186">Copper</keyword>
<dbReference type="KEGG" id="daa:AKL17_2118"/>
<evidence type="ECO:0000256" key="3">
    <source>
        <dbReference type="ARBA" id="ARBA00012949"/>
    </source>
</evidence>
<dbReference type="PATRIC" id="fig|1335048.3.peg.2210"/>
<dbReference type="InterPro" id="IPR008972">
    <property type="entry name" value="Cupredoxin"/>
</dbReference>
<keyword evidence="7" id="KW-0479">Metal-binding</keyword>
<dbReference type="PROSITE" id="PS50857">
    <property type="entry name" value="COX2_CUA"/>
    <property type="match status" value="1"/>
</dbReference>
<evidence type="ECO:0000256" key="10">
    <source>
        <dbReference type="ARBA" id="ARBA00022989"/>
    </source>
</evidence>
<evidence type="ECO:0000256" key="8">
    <source>
        <dbReference type="ARBA" id="ARBA00022967"/>
    </source>
</evidence>
<feature type="transmembrane region" description="Helical" evidence="16">
    <location>
        <begin position="68"/>
        <end position="92"/>
    </location>
</feature>
<evidence type="ECO:0000256" key="5">
    <source>
        <dbReference type="ARBA" id="ARBA00022660"/>
    </source>
</evidence>
<keyword evidence="6 16" id="KW-0812">Transmembrane</keyword>
<gene>
    <name evidence="18" type="ORF">AKL17_2118</name>
</gene>
<feature type="transmembrane region" description="Helical" evidence="16">
    <location>
        <begin position="34"/>
        <end position="56"/>
    </location>
</feature>
<evidence type="ECO:0000256" key="11">
    <source>
        <dbReference type="ARBA" id="ARBA00023008"/>
    </source>
</evidence>
<evidence type="ECO:0000256" key="2">
    <source>
        <dbReference type="ARBA" id="ARBA00007866"/>
    </source>
</evidence>
<keyword evidence="9" id="KW-0249">Electron transport</keyword>
<keyword evidence="12 16" id="KW-0472">Membrane</keyword>
<evidence type="ECO:0000256" key="9">
    <source>
        <dbReference type="ARBA" id="ARBA00022982"/>
    </source>
</evidence>
<evidence type="ECO:0000256" key="6">
    <source>
        <dbReference type="ARBA" id="ARBA00022692"/>
    </source>
</evidence>
<dbReference type="GO" id="GO:0016020">
    <property type="term" value="C:membrane"/>
    <property type="evidence" value="ECO:0007669"/>
    <property type="project" value="UniProtKB-SubCell"/>
</dbReference>
<evidence type="ECO:0000256" key="7">
    <source>
        <dbReference type="ARBA" id="ARBA00022723"/>
    </source>
</evidence>
<dbReference type="PANTHER" id="PTHR22888">
    <property type="entry name" value="CYTOCHROME C OXIDASE, SUBUNIT II"/>
    <property type="match status" value="1"/>
</dbReference>
<dbReference type="InterPro" id="IPR001505">
    <property type="entry name" value="Copper_CuA"/>
</dbReference>
<keyword evidence="8" id="KW-1278">Translocase</keyword>
<dbReference type="InterPro" id="IPR045187">
    <property type="entry name" value="CcO_II"/>
</dbReference>
<dbReference type="Gene3D" id="1.10.287.90">
    <property type="match status" value="1"/>
</dbReference>
<comment type="function">
    <text evidence="13">Subunits I and II form the functional core of the enzyme complex. Electrons originating in cytochrome c are transferred via heme a and Cu(A) to the binuclear center formed by heme a3 and Cu(B).</text>
</comment>
<dbReference type="InterPro" id="IPR014222">
    <property type="entry name" value="Cyt_c_oxidase_su2"/>
</dbReference>
<proteinExistence type="inferred from homology"/>
<dbReference type="AlphaFoldDB" id="A0A159Z4X4"/>
<dbReference type="PROSITE" id="PS00078">
    <property type="entry name" value="COX2"/>
    <property type="match status" value="1"/>
</dbReference>
<protein>
    <recommendedName>
        <fullName evidence="3">cytochrome-c oxidase</fullName>
        <ecNumber evidence="3">7.1.1.9</ecNumber>
    </recommendedName>
    <alternativeName>
        <fullName evidence="14">Cytochrome aa3 subunit 2</fullName>
    </alternativeName>
</protein>
<sequence>MPLLLAGCEGIVAGPLSALDPAGPQARAVALLWWGMLGAAAVLFTLVMALYLWALLRPEAAARIPARRWIILGGLVLPLPVLLPLGVIALVLGETILRPGDTPFRVTAHAQQWQWSFGYPDQPGAGESVDVLHIPAGRAVEVTVSSADVIHSFWVPRLGGKIDAIPGRETRIVLTADAPGAYGGQCAEYCGTGHSFMGFEVIAHPEAELAAALAADTPASQEPAE</sequence>
<evidence type="ECO:0000313" key="19">
    <source>
        <dbReference type="Proteomes" id="UP000076128"/>
    </source>
</evidence>
<keyword evidence="5" id="KW-0679">Respiratory chain</keyword>
<dbReference type="Gene3D" id="2.60.40.420">
    <property type="entry name" value="Cupredoxins - blue copper proteins"/>
    <property type="match status" value="1"/>
</dbReference>